<evidence type="ECO:0000313" key="1">
    <source>
        <dbReference type="EMBL" id="KAK7484648.1"/>
    </source>
</evidence>
<name>A0ABD0KC16_9CAEN</name>
<dbReference type="EMBL" id="JACVVK020000206">
    <property type="protein sequence ID" value="KAK7484648.1"/>
    <property type="molecule type" value="Genomic_DNA"/>
</dbReference>
<keyword evidence="2" id="KW-1185">Reference proteome</keyword>
<reference evidence="1 2" key="1">
    <citation type="journal article" date="2023" name="Sci. Data">
        <title>Genome assembly of the Korean intertidal mud-creeper Batillaria attramentaria.</title>
        <authorList>
            <person name="Patra A.K."/>
            <person name="Ho P.T."/>
            <person name="Jun S."/>
            <person name="Lee S.J."/>
            <person name="Kim Y."/>
            <person name="Won Y.J."/>
        </authorList>
    </citation>
    <scope>NUCLEOTIDE SEQUENCE [LARGE SCALE GENOMIC DNA]</scope>
    <source>
        <strain evidence="1">Wonlab-2016</strain>
    </source>
</reference>
<protein>
    <submittedName>
        <fullName evidence="1">Uncharacterized protein</fullName>
    </submittedName>
</protein>
<evidence type="ECO:0000313" key="2">
    <source>
        <dbReference type="Proteomes" id="UP001519460"/>
    </source>
</evidence>
<comment type="caution">
    <text evidence="1">The sequence shown here is derived from an EMBL/GenBank/DDBJ whole genome shotgun (WGS) entry which is preliminary data.</text>
</comment>
<sequence>MDDPGNRAKTCNVLKFLGLIPSREPCFPIKLTLFTQQARVLSAQLPEHLFAPDIPRRTGKGQARRFCVGQLTYPQLRQKGSGTGNALHLLGTETLASSRYPPSVLRPTAI</sequence>
<dbReference type="AlphaFoldDB" id="A0ABD0KC16"/>
<accession>A0ABD0KC16</accession>
<proteinExistence type="predicted"/>
<dbReference type="Proteomes" id="UP001519460">
    <property type="component" value="Unassembled WGS sequence"/>
</dbReference>
<gene>
    <name evidence="1" type="ORF">BaRGS_00024056</name>
</gene>
<organism evidence="1 2">
    <name type="scientific">Batillaria attramentaria</name>
    <dbReference type="NCBI Taxonomy" id="370345"/>
    <lineage>
        <taxon>Eukaryota</taxon>
        <taxon>Metazoa</taxon>
        <taxon>Spiralia</taxon>
        <taxon>Lophotrochozoa</taxon>
        <taxon>Mollusca</taxon>
        <taxon>Gastropoda</taxon>
        <taxon>Caenogastropoda</taxon>
        <taxon>Sorbeoconcha</taxon>
        <taxon>Cerithioidea</taxon>
        <taxon>Batillariidae</taxon>
        <taxon>Batillaria</taxon>
    </lineage>
</organism>